<keyword evidence="1" id="KW-0472">Membrane</keyword>
<reference evidence="2 3" key="1">
    <citation type="submission" date="2024-10" db="EMBL/GenBank/DDBJ databases">
        <title>Updated reference genomes for cyclostephanoid diatoms.</title>
        <authorList>
            <person name="Roberts W.R."/>
            <person name="Alverson A.J."/>
        </authorList>
    </citation>
    <scope>NUCLEOTIDE SEQUENCE [LARGE SCALE GENOMIC DNA]</scope>
    <source>
        <strain evidence="2 3">AJA276-08</strain>
    </source>
</reference>
<evidence type="ECO:0000313" key="2">
    <source>
        <dbReference type="EMBL" id="KAL3800413.1"/>
    </source>
</evidence>
<keyword evidence="1" id="KW-0812">Transmembrane</keyword>
<proteinExistence type="predicted"/>
<gene>
    <name evidence="2" type="ORF">ACHAW5_009091</name>
</gene>
<protein>
    <submittedName>
        <fullName evidence="2">Uncharacterized protein</fullName>
    </submittedName>
</protein>
<keyword evidence="3" id="KW-1185">Reference proteome</keyword>
<evidence type="ECO:0000256" key="1">
    <source>
        <dbReference type="SAM" id="Phobius"/>
    </source>
</evidence>
<comment type="caution">
    <text evidence="2">The sequence shown here is derived from an EMBL/GenBank/DDBJ whole genome shotgun (WGS) entry which is preliminary data.</text>
</comment>
<dbReference type="Proteomes" id="UP001530315">
    <property type="component" value="Unassembled WGS sequence"/>
</dbReference>
<sequence length="288" mass="32499">MKYPVLVLALAAPIICILLLSLFFDYVNWEEGRAAPTMGDEIIIMSNDTNDYNRRRAIFIPFPHNTLGSGVDMECRWETKALREGDAAKYDSTQRAAFAEGVCVPPRLNSSLRVFSSAEARECLRFRRVIISGDSYMKQLFVGLADILLSTKLSRDYQMVGSSNRSKVVASANHYLTERRRRDNTVAVVGAGVHIEGAALGEIKKFLNLTKRTIFVPMPAGLNRSREVYEGLLPYLAPNHPEHPFLDVFQLTRSCTMQNCSYDGSHRSRYVNRWKAQLLLNTLCEILG</sequence>
<feature type="transmembrane region" description="Helical" evidence="1">
    <location>
        <begin position="6"/>
        <end position="24"/>
    </location>
</feature>
<organism evidence="2 3">
    <name type="scientific">Stephanodiscus triporus</name>
    <dbReference type="NCBI Taxonomy" id="2934178"/>
    <lineage>
        <taxon>Eukaryota</taxon>
        <taxon>Sar</taxon>
        <taxon>Stramenopiles</taxon>
        <taxon>Ochrophyta</taxon>
        <taxon>Bacillariophyta</taxon>
        <taxon>Coscinodiscophyceae</taxon>
        <taxon>Thalassiosirophycidae</taxon>
        <taxon>Stephanodiscales</taxon>
        <taxon>Stephanodiscaceae</taxon>
        <taxon>Stephanodiscus</taxon>
    </lineage>
</organism>
<name>A0ABD3QKD8_9STRA</name>
<evidence type="ECO:0000313" key="3">
    <source>
        <dbReference type="Proteomes" id="UP001530315"/>
    </source>
</evidence>
<keyword evidence="1" id="KW-1133">Transmembrane helix</keyword>
<dbReference type="EMBL" id="JALLAZ020000215">
    <property type="protein sequence ID" value="KAL3800413.1"/>
    <property type="molecule type" value="Genomic_DNA"/>
</dbReference>
<accession>A0ABD3QKD8</accession>
<dbReference type="AlphaFoldDB" id="A0ABD3QKD8"/>